<dbReference type="EMBL" id="SMKR01000165">
    <property type="protein sequence ID" value="TDD16877.1"/>
    <property type="molecule type" value="Genomic_DNA"/>
</dbReference>
<dbReference type="PANTHER" id="PTHR30154:SF34">
    <property type="entry name" value="TRANSCRIPTIONAL REGULATOR AZLB"/>
    <property type="match status" value="1"/>
</dbReference>
<dbReference type="Pfam" id="PF01037">
    <property type="entry name" value="AsnC_trans_reg"/>
    <property type="match status" value="1"/>
</dbReference>
<dbReference type="SUPFAM" id="SSF54909">
    <property type="entry name" value="Dimeric alpha+beta barrel"/>
    <property type="match status" value="1"/>
</dbReference>
<dbReference type="InterPro" id="IPR036388">
    <property type="entry name" value="WH-like_DNA-bd_sf"/>
</dbReference>
<sequence>MVAGYVTLDAIDRGLVHALRVDGRVAFSGVAEVLGVSEHTVARRYRRLRASGVLRVVAVADGVRLGKRLWIIRIRCALDVSGVMAAAVAGRPDTYWVQILSGGTEVCGHVSSNDQVLVEELPWDRGVLGVSAHEVLPGPFEPPRWGPGDALDAEQVARLRRPAAEPTDQRAVLDARDRRLLDGLNRDGRATYAELGKLTGWSQSTVARRLDHLRRTGVLTFHVEVPPEALGHQVEARLWMVVQPGALVTTAEALTAHPEISYVAVTTGLTNLVAQVICPDSAHLYRYLTEQVGSLAGVNTLETAPVLRTAKGFYSRGPDG</sequence>
<dbReference type="GO" id="GO:0043565">
    <property type="term" value="F:sequence-specific DNA binding"/>
    <property type="evidence" value="ECO:0007669"/>
    <property type="project" value="InterPro"/>
</dbReference>
<gene>
    <name evidence="5" type="ORF">E1218_28875</name>
</gene>
<dbReference type="PROSITE" id="PS50956">
    <property type="entry name" value="HTH_ASNC_2"/>
    <property type="match status" value="2"/>
</dbReference>
<dbReference type="PRINTS" id="PR00033">
    <property type="entry name" value="HTHASNC"/>
</dbReference>
<dbReference type="SMART" id="SM00344">
    <property type="entry name" value="HTH_ASNC"/>
    <property type="match status" value="2"/>
</dbReference>
<dbReference type="InterPro" id="IPR000485">
    <property type="entry name" value="AsnC-type_HTH_dom"/>
</dbReference>
<name>A0A4R4WHK5_9ACTN</name>
<evidence type="ECO:0000313" key="5">
    <source>
        <dbReference type="EMBL" id="TDD16877.1"/>
    </source>
</evidence>
<dbReference type="Proteomes" id="UP000295172">
    <property type="component" value="Unassembled WGS sequence"/>
</dbReference>
<dbReference type="Pfam" id="PF13404">
    <property type="entry name" value="HTH_AsnC-type"/>
    <property type="match status" value="2"/>
</dbReference>
<accession>A0A4R4WHK5</accession>
<feature type="domain" description="HTH asnC-type" evidence="4">
    <location>
        <begin position="173"/>
        <end position="233"/>
    </location>
</feature>
<evidence type="ECO:0000256" key="1">
    <source>
        <dbReference type="ARBA" id="ARBA00023015"/>
    </source>
</evidence>
<dbReference type="InterPro" id="IPR019888">
    <property type="entry name" value="Tscrpt_reg_AsnC-like"/>
</dbReference>
<evidence type="ECO:0000313" key="6">
    <source>
        <dbReference type="Proteomes" id="UP000295172"/>
    </source>
</evidence>
<evidence type="ECO:0000256" key="3">
    <source>
        <dbReference type="ARBA" id="ARBA00023163"/>
    </source>
</evidence>
<proteinExistence type="predicted"/>
<dbReference type="InterPro" id="IPR011008">
    <property type="entry name" value="Dimeric_a/b-barrel"/>
</dbReference>
<keyword evidence="1" id="KW-0805">Transcription regulation</keyword>
<organism evidence="5 6">
    <name type="scientific">Kribbella turkmenica</name>
    <dbReference type="NCBI Taxonomy" id="2530375"/>
    <lineage>
        <taxon>Bacteria</taxon>
        <taxon>Bacillati</taxon>
        <taxon>Actinomycetota</taxon>
        <taxon>Actinomycetes</taxon>
        <taxon>Propionibacteriales</taxon>
        <taxon>Kribbellaceae</taxon>
        <taxon>Kribbella</taxon>
    </lineage>
</organism>
<keyword evidence="2" id="KW-0238">DNA-binding</keyword>
<dbReference type="Gene3D" id="1.10.10.10">
    <property type="entry name" value="Winged helix-like DNA-binding domain superfamily/Winged helix DNA-binding domain"/>
    <property type="match status" value="2"/>
</dbReference>
<evidence type="ECO:0000259" key="4">
    <source>
        <dbReference type="PROSITE" id="PS50956"/>
    </source>
</evidence>
<dbReference type="InterPro" id="IPR036390">
    <property type="entry name" value="WH_DNA-bd_sf"/>
</dbReference>
<dbReference type="Gene3D" id="3.30.70.920">
    <property type="match status" value="1"/>
</dbReference>
<reference evidence="5 6" key="1">
    <citation type="submission" date="2019-02" db="EMBL/GenBank/DDBJ databases">
        <title>Draft genome sequences of novel Actinobacteria.</title>
        <authorList>
            <person name="Sahin N."/>
            <person name="Ay H."/>
            <person name="Saygin H."/>
        </authorList>
    </citation>
    <scope>NUCLEOTIDE SEQUENCE [LARGE SCALE GENOMIC DNA]</scope>
    <source>
        <strain evidence="5 6">16K104</strain>
    </source>
</reference>
<dbReference type="SUPFAM" id="SSF46785">
    <property type="entry name" value="Winged helix' DNA-binding domain"/>
    <property type="match status" value="2"/>
</dbReference>
<dbReference type="GO" id="GO:0005829">
    <property type="term" value="C:cytosol"/>
    <property type="evidence" value="ECO:0007669"/>
    <property type="project" value="TreeGrafter"/>
</dbReference>
<dbReference type="InterPro" id="IPR019887">
    <property type="entry name" value="Tscrpt_reg_AsnC/Lrp_C"/>
</dbReference>
<protein>
    <submittedName>
        <fullName evidence="5">Lrp/AsnC family transcriptional regulator</fullName>
    </submittedName>
</protein>
<keyword evidence="3" id="KW-0804">Transcription</keyword>
<dbReference type="PANTHER" id="PTHR30154">
    <property type="entry name" value="LEUCINE-RESPONSIVE REGULATORY PROTEIN"/>
    <property type="match status" value="1"/>
</dbReference>
<dbReference type="AlphaFoldDB" id="A0A4R4WHK5"/>
<dbReference type="GO" id="GO:0043200">
    <property type="term" value="P:response to amino acid"/>
    <property type="evidence" value="ECO:0007669"/>
    <property type="project" value="TreeGrafter"/>
</dbReference>
<comment type="caution">
    <text evidence="5">The sequence shown here is derived from an EMBL/GenBank/DDBJ whole genome shotgun (WGS) entry which is preliminary data.</text>
</comment>
<dbReference type="OrthoDB" id="4050641at2"/>
<feature type="domain" description="HTH asnC-type" evidence="4">
    <location>
        <begin position="8"/>
        <end position="68"/>
    </location>
</feature>
<keyword evidence="6" id="KW-1185">Reference proteome</keyword>
<evidence type="ECO:0000256" key="2">
    <source>
        <dbReference type="ARBA" id="ARBA00023125"/>
    </source>
</evidence>